<reference evidence="2" key="1">
    <citation type="submission" date="2022-11" db="EMBL/GenBank/DDBJ databases">
        <title>Methylomonas rapida sp. nov., Carotenoid-Producing Obligate Methanotrophs with High Growth Characteristics and Biotechnological Potential.</title>
        <authorList>
            <person name="Tikhonova E.N."/>
            <person name="Suleimanov R.Z."/>
            <person name="Miroshnikov K."/>
            <person name="Oshkin I.Y."/>
            <person name="Belova S.E."/>
            <person name="Danilova O.V."/>
            <person name="Ashikhmin A."/>
            <person name="Konopkin A."/>
            <person name="But S.Y."/>
            <person name="Khmelenina V.N."/>
            <person name="Kuznetsov N."/>
            <person name="Pimenov N.V."/>
            <person name="Dedysh S.N."/>
        </authorList>
    </citation>
    <scope>NUCLEOTIDE SEQUENCE</scope>
    <source>
        <strain evidence="2">MP1</strain>
    </source>
</reference>
<dbReference type="EMBL" id="CP113517">
    <property type="protein sequence ID" value="WAR44801.1"/>
    <property type="molecule type" value="Genomic_DNA"/>
</dbReference>
<feature type="region of interest" description="Disordered" evidence="1">
    <location>
        <begin position="43"/>
        <end position="63"/>
    </location>
</feature>
<sequence length="63" mass="7065">MRTLIHALMLAPVLTACSSATEDQKNNQKAVVDAVQQPLDKAKDVERQLLDNAEARRKQMDDM</sequence>
<gene>
    <name evidence="2" type="ORF">NM686_021080</name>
</gene>
<dbReference type="Proteomes" id="UP001162780">
    <property type="component" value="Chromosome"/>
</dbReference>
<evidence type="ECO:0000256" key="1">
    <source>
        <dbReference type="SAM" id="MobiDB-lite"/>
    </source>
</evidence>
<protein>
    <recommendedName>
        <fullName evidence="4">Lipoprotein</fullName>
    </recommendedName>
</protein>
<organism evidence="2 3">
    <name type="scientific">Methylomonas rapida</name>
    <dbReference type="NCBI Taxonomy" id="2963939"/>
    <lineage>
        <taxon>Bacteria</taxon>
        <taxon>Pseudomonadati</taxon>
        <taxon>Pseudomonadota</taxon>
        <taxon>Gammaproteobacteria</taxon>
        <taxon>Methylococcales</taxon>
        <taxon>Methylococcaceae</taxon>
        <taxon>Methylomonas</taxon>
    </lineage>
</organism>
<evidence type="ECO:0000313" key="3">
    <source>
        <dbReference type="Proteomes" id="UP001162780"/>
    </source>
</evidence>
<dbReference type="RefSeq" id="WP_255189772.1">
    <property type="nucleotide sequence ID" value="NZ_CP113517.1"/>
</dbReference>
<evidence type="ECO:0000313" key="2">
    <source>
        <dbReference type="EMBL" id="WAR44801.1"/>
    </source>
</evidence>
<keyword evidence="3" id="KW-1185">Reference proteome</keyword>
<accession>A0ABY7GJM8</accession>
<dbReference type="PROSITE" id="PS51257">
    <property type="entry name" value="PROKAR_LIPOPROTEIN"/>
    <property type="match status" value="1"/>
</dbReference>
<evidence type="ECO:0008006" key="4">
    <source>
        <dbReference type="Google" id="ProtNLM"/>
    </source>
</evidence>
<name>A0ABY7GJM8_9GAMM</name>
<proteinExistence type="predicted"/>